<dbReference type="AlphaFoldDB" id="A0A1D8GCJ5"/>
<keyword evidence="1" id="KW-0472">Membrane</keyword>
<dbReference type="Proteomes" id="UP000095743">
    <property type="component" value="Chromosome"/>
</dbReference>
<dbReference type="OrthoDB" id="1967028at2"/>
<keyword evidence="1" id="KW-1133">Transmembrane helix</keyword>
<protein>
    <submittedName>
        <fullName evidence="2">Uncharacterized protein</fullName>
    </submittedName>
</protein>
<reference evidence="2 3" key="1">
    <citation type="submission" date="2016-09" db="EMBL/GenBank/DDBJ databases">
        <title>Genomic analysis reveals versatility of anaerobic energy metabolism of Geosporobacter ferrireducens IRF9 of phylum Firmicutes.</title>
        <authorList>
            <person name="Kim S.-J."/>
        </authorList>
    </citation>
    <scope>NUCLEOTIDE SEQUENCE [LARGE SCALE GENOMIC DNA]</scope>
    <source>
        <strain evidence="2 3">IRF9</strain>
    </source>
</reference>
<proteinExistence type="predicted"/>
<feature type="transmembrane region" description="Helical" evidence="1">
    <location>
        <begin position="6"/>
        <end position="24"/>
    </location>
</feature>
<evidence type="ECO:0000313" key="3">
    <source>
        <dbReference type="Proteomes" id="UP000095743"/>
    </source>
</evidence>
<keyword evidence="1" id="KW-0812">Transmembrane</keyword>
<accession>A0A1D8GCJ5</accession>
<dbReference type="EMBL" id="CP017269">
    <property type="protein sequence ID" value="AOT68616.1"/>
    <property type="molecule type" value="Genomic_DNA"/>
</dbReference>
<dbReference type="STRING" id="1424294.Gferi_02795"/>
<organism evidence="2 3">
    <name type="scientific">Geosporobacter ferrireducens</name>
    <dbReference type="NCBI Taxonomy" id="1424294"/>
    <lineage>
        <taxon>Bacteria</taxon>
        <taxon>Bacillati</taxon>
        <taxon>Bacillota</taxon>
        <taxon>Clostridia</taxon>
        <taxon>Peptostreptococcales</taxon>
        <taxon>Thermotaleaceae</taxon>
        <taxon>Geosporobacter</taxon>
    </lineage>
</organism>
<keyword evidence="3" id="KW-1185">Reference proteome</keyword>
<sequence>MKKKTMIYVLMIIGYLIISITIFYPRDLVRIIGEGPNIGSSAHLTVIHRNSISEEGTIVESYNKDHSKEILEFLRMYKYRKTNISYQKLDNVEYYTIKIENNGQQVFRAAVRGDRYLSVIDRNGNWSIFRVSGDKFDTKFLEDLYKNLSKID</sequence>
<name>A0A1D8GCJ5_9FIRM</name>
<evidence type="ECO:0000256" key="1">
    <source>
        <dbReference type="SAM" id="Phobius"/>
    </source>
</evidence>
<dbReference type="RefSeq" id="WP_069974192.1">
    <property type="nucleotide sequence ID" value="NZ_CP017269.1"/>
</dbReference>
<gene>
    <name evidence="2" type="ORF">Gferi_02795</name>
</gene>
<evidence type="ECO:0000313" key="2">
    <source>
        <dbReference type="EMBL" id="AOT68616.1"/>
    </source>
</evidence>
<dbReference type="KEGG" id="gfe:Gferi_02795"/>